<evidence type="ECO:0000259" key="7">
    <source>
        <dbReference type="Pfam" id="PF05175"/>
    </source>
</evidence>
<feature type="domain" description="Methyltransferase small" evidence="7">
    <location>
        <begin position="119"/>
        <end position="202"/>
    </location>
</feature>
<dbReference type="Proteomes" id="UP000480185">
    <property type="component" value="Unassembled WGS sequence"/>
</dbReference>
<gene>
    <name evidence="5 9" type="primary">prmC</name>
    <name evidence="9" type="ORF">GH754_07735</name>
</gene>
<sequence length="289" mass="32514">MEQFTTIWGARHWASLFLQEHGCEKGVADILLMHLLSMSQSQLLAAMQDDFPQDIQETFMEGIYQHVDKGTPVQHLIGYEYFYGRKFAVNPHVLIPRPETEELVELVLREIKAGFSKDDEILVVDIGTGSGIIGITLKKELPALHVKAVDISKDALQTAKQNAQDLNADVEFVEGDFLSPLVESGQRVDVIVSNPPYISPEDETSLDDVVRKHDPKLALFAEDEGLAAYKKIVSQLPEVMNRPALVAFEIGHQQGVAVQEIIKHKFPKAEPKVMQDINQKDRIVYSWMK</sequence>
<feature type="coiled-coil region" evidence="6">
    <location>
        <begin position="149"/>
        <end position="176"/>
    </location>
</feature>
<dbReference type="AlphaFoldDB" id="A0A6G1X5N1"/>
<evidence type="ECO:0000256" key="5">
    <source>
        <dbReference type="HAMAP-Rule" id="MF_02126"/>
    </source>
</evidence>
<dbReference type="InterPro" id="IPR004556">
    <property type="entry name" value="HemK-like"/>
</dbReference>
<dbReference type="SUPFAM" id="SSF53335">
    <property type="entry name" value="S-adenosyl-L-methionine-dependent methyltransferases"/>
    <property type="match status" value="1"/>
</dbReference>
<comment type="similarity">
    <text evidence="5">Belongs to the protein N5-glutamine methyltransferase family. PrmC subfamily.</text>
</comment>
<feature type="binding site" evidence="5">
    <location>
        <position position="194"/>
    </location>
    <ligand>
        <name>S-adenosyl-L-methionine</name>
        <dbReference type="ChEBI" id="CHEBI:59789"/>
    </ligand>
</feature>
<dbReference type="InterPro" id="IPR002052">
    <property type="entry name" value="DNA_methylase_N6_adenine_CS"/>
</dbReference>
<protein>
    <recommendedName>
        <fullName evidence="5">Release factor glutamine methyltransferase</fullName>
        <shortName evidence="5">RF MTase</shortName>
        <ecNumber evidence="5">2.1.1.297</ecNumber>
    </recommendedName>
    <alternativeName>
        <fullName evidence="5">N5-glutamine methyltransferase PrmC</fullName>
    </alternativeName>
    <alternativeName>
        <fullName evidence="5">Protein-(glutamine-N5) MTase PrmC</fullName>
    </alternativeName>
    <alternativeName>
        <fullName evidence="5">Protein-glutamine N-methyltransferase PrmC</fullName>
    </alternativeName>
</protein>
<evidence type="ECO:0000256" key="3">
    <source>
        <dbReference type="ARBA" id="ARBA00022691"/>
    </source>
</evidence>
<keyword evidence="10" id="KW-1185">Reference proteome</keyword>
<evidence type="ECO:0000256" key="1">
    <source>
        <dbReference type="ARBA" id="ARBA00022603"/>
    </source>
</evidence>
<dbReference type="EMBL" id="WJNH01000004">
    <property type="protein sequence ID" value="MRG86215.1"/>
    <property type="molecule type" value="Genomic_DNA"/>
</dbReference>
<dbReference type="GO" id="GO:0032259">
    <property type="term" value="P:methylation"/>
    <property type="evidence" value="ECO:0007669"/>
    <property type="project" value="UniProtKB-KW"/>
</dbReference>
<dbReference type="GO" id="GO:0003676">
    <property type="term" value="F:nucleic acid binding"/>
    <property type="evidence" value="ECO:0007669"/>
    <property type="project" value="InterPro"/>
</dbReference>
<feature type="binding site" evidence="5">
    <location>
        <position position="150"/>
    </location>
    <ligand>
        <name>S-adenosyl-L-methionine</name>
        <dbReference type="ChEBI" id="CHEBI:59789"/>
    </ligand>
</feature>
<dbReference type="InterPro" id="IPR040758">
    <property type="entry name" value="PrmC_N"/>
</dbReference>
<dbReference type="InterPro" id="IPR050320">
    <property type="entry name" value="N5-glutamine_MTase"/>
</dbReference>
<keyword evidence="1 5" id="KW-0489">Methyltransferase</keyword>
<dbReference type="InterPro" id="IPR007848">
    <property type="entry name" value="Small_mtfrase_dom"/>
</dbReference>
<dbReference type="PANTHER" id="PTHR18895:SF74">
    <property type="entry name" value="MTRF1L RELEASE FACTOR GLUTAMINE METHYLTRANSFERASE"/>
    <property type="match status" value="1"/>
</dbReference>
<proteinExistence type="inferred from homology"/>
<keyword evidence="6" id="KW-0175">Coiled coil</keyword>
<evidence type="ECO:0000313" key="9">
    <source>
        <dbReference type="EMBL" id="MRG86215.1"/>
    </source>
</evidence>
<feature type="binding site" evidence="5">
    <location>
        <begin position="127"/>
        <end position="131"/>
    </location>
    <ligand>
        <name>S-adenosyl-L-methionine</name>
        <dbReference type="ChEBI" id="CHEBI:59789"/>
    </ligand>
</feature>
<evidence type="ECO:0000256" key="6">
    <source>
        <dbReference type="SAM" id="Coils"/>
    </source>
</evidence>
<evidence type="ECO:0000256" key="4">
    <source>
        <dbReference type="ARBA" id="ARBA00048391"/>
    </source>
</evidence>
<dbReference type="GO" id="GO:0102559">
    <property type="term" value="F:peptide chain release factor N(5)-glutamine methyltransferase activity"/>
    <property type="evidence" value="ECO:0007669"/>
    <property type="project" value="UniProtKB-EC"/>
</dbReference>
<accession>A0A6G1X5N1</accession>
<dbReference type="InterPro" id="IPR029063">
    <property type="entry name" value="SAM-dependent_MTases_sf"/>
</dbReference>
<comment type="function">
    <text evidence="5">Methylates the class 1 translation termination release factors RF1/PrfA and RF2/PrfB on the glutamine residue of the universally conserved GGQ motif.</text>
</comment>
<dbReference type="Pfam" id="PF05175">
    <property type="entry name" value="MTS"/>
    <property type="match status" value="1"/>
</dbReference>
<evidence type="ECO:0000259" key="8">
    <source>
        <dbReference type="Pfam" id="PF17827"/>
    </source>
</evidence>
<dbReference type="NCBIfam" id="TIGR03534">
    <property type="entry name" value="RF_mod_PrmC"/>
    <property type="match status" value="1"/>
</dbReference>
<dbReference type="EC" id="2.1.1.297" evidence="5"/>
<feature type="binding site" evidence="5">
    <location>
        <position position="177"/>
    </location>
    <ligand>
        <name>S-adenosyl-L-methionine</name>
        <dbReference type="ChEBI" id="CHEBI:59789"/>
    </ligand>
</feature>
<name>A0A6G1X5N1_9BACI</name>
<dbReference type="Gene3D" id="1.10.8.10">
    <property type="entry name" value="DNA helicase RuvA subunit, C-terminal domain"/>
    <property type="match status" value="1"/>
</dbReference>
<feature type="domain" description="Release factor glutamine methyltransferase N-terminal" evidence="8">
    <location>
        <begin position="10"/>
        <end position="78"/>
    </location>
</feature>
<dbReference type="PROSITE" id="PS00092">
    <property type="entry name" value="N6_MTASE"/>
    <property type="match status" value="1"/>
</dbReference>
<reference evidence="9 10" key="1">
    <citation type="submission" date="2019-11" db="EMBL/GenBank/DDBJ databases">
        <authorList>
            <person name="Li J."/>
        </authorList>
    </citation>
    <scope>NUCLEOTIDE SEQUENCE [LARGE SCALE GENOMIC DNA]</scope>
    <source>
        <strain evidence="9 10">J4</strain>
    </source>
</reference>
<dbReference type="CDD" id="cd02440">
    <property type="entry name" value="AdoMet_MTases"/>
    <property type="match status" value="1"/>
</dbReference>
<keyword evidence="3 5" id="KW-0949">S-adenosyl-L-methionine</keyword>
<dbReference type="PANTHER" id="PTHR18895">
    <property type="entry name" value="HEMK METHYLTRANSFERASE"/>
    <property type="match status" value="1"/>
</dbReference>
<comment type="catalytic activity">
    <reaction evidence="4 5">
        <text>L-glutaminyl-[peptide chain release factor] + S-adenosyl-L-methionine = N(5)-methyl-L-glutaminyl-[peptide chain release factor] + S-adenosyl-L-homocysteine + H(+)</text>
        <dbReference type="Rhea" id="RHEA:42896"/>
        <dbReference type="Rhea" id="RHEA-COMP:10271"/>
        <dbReference type="Rhea" id="RHEA-COMP:10272"/>
        <dbReference type="ChEBI" id="CHEBI:15378"/>
        <dbReference type="ChEBI" id="CHEBI:30011"/>
        <dbReference type="ChEBI" id="CHEBI:57856"/>
        <dbReference type="ChEBI" id="CHEBI:59789"/>
        <dbReference type="ChEBI" id="CHEBI:61891"/>
        <dbReference type="EC" id="2.1.1.297"/>
    </reaction>
</comment>
<dbReference type="HAMAP" id="MF_02126">
    <property type="entry name" value="RF_methyltr_PrmC"/>
    <property type="match status" value="1"/>
</dbReference>
<organism evidence="9 10">
    <name type="scientific">Salinibacillus xinjiangensis</name>
    <dbReference type="NCBI Taxonomy" id="1229268"/>
    <lineage>
        <taxon>Bacteria</taxon>
        <taxon>Bacillati</taxon>
        <taxon>Bacillota</taxon>
        <taxon>Bacilli</taxon>
        <taxon>Bacillales</taxon>
        <taxon>Bacillaceae</taxon>
        <taxon>Salinibacillus</taxon>
    </lineage>
</organism>
<dbReference type="Pfam" id="PF17827">
    <property type="entry name" value="PrmC_N"/>
    <property type="match status" value="1"/>
</dbReference>
<feature type="binding site" evidence="5">
    <location>
        <begin position="194"/>
        <end position="197"/>
    </location>
    <ligand>
        <name>substrate</name>
    </ligand>
</feature>
<keyword evidence="2 5" id="KW-0808">Transferase</keyword>
<evidence type="ECO:0000313" key="10">
    <source>
        <dbReference type="Proteomes" id="UP000480185"/>
    </source>
</evidence>
<dbReference type="Gene3D" id="3.40.50.150">
    <property type="entry name" value="Vaccinia Virus protein VP39"/>
    <property type="match status" value="1"/>
</dbReference>
<comment type="caution">
    <text evidence="9">The sequence shown here is derived from an EMBL/GenBank/DDBJ whole genome shotgun (WGS) entry which is preliminary data.</text>
</comment>
<dbReference type="InterPro" id="IPR019874">
    <property type="entry name" value="RF_methyltr_PrmC"/>
</dbReference>
<dbReference type="NCBIfam" id="TIGR00536">
    <property type="entry name" value="hemK_fam"/>
    <property type="match status" value="1"/>
</dbReference>
<evidence type="ECO:0000256" key="2">
    <source>
        <dbReference type="ARBA" id="ARBA00022679"/>
    </source>
</evidence>